<dbReference type="RefSeq" id="XP_018757829.1">
    <property type="nucleotide sequence ID" value="XM_018906066.1"/>
</dbReference>
<dbReference type="VEuPathDB" id="FungiDB:FVEG_16827"/>
<keyword evidence="2" id="KW-1185">Reference proteome</keyword>
<proteinExistence type="predicted"/>
<reference evidence="1 2" key="1">
    <citation type="journal article" date="2010" name="Nature">
        <title>Comparative genomics reveals mobile pathogenicity chromosomes in Fusarium.</title>
        <authorList>
            <person name="Ma L.J."/>
            <person name="van der Does H.C."/>
            <person name="Borkovich K.A."/>
            <person name="Coleman J.J."/>
            <person name="Daboussi M.J."/>
            <person name="Di Pietro A."/>
            <person name="Dufresne M."/>
            <person name="Freitag M."/>
            <person name="Grabherr M."/>
            <person name="Henrissat B."/>
            <person name="Houterman P.M."/>
            <person name="Kang S."/>
            <person name="Shim W.B."/>
            <person name="Woloshuk C."/>
            <person name="Xie X."/>
            <person name="Xu J.R."/>
            <person name="Antoniw J."/>
            <person name="Baker S.E."/>
            <person name="Bluhm B.H."/>
            <person name="Breakspear A."/>
            <person name="Brown D.W."/>
            <person name="Butchko R.A."/>
            <person name="Chapman S."/>
            <person name="Coulson R."/>
            <person name="Coutinho P.M."/>
            <person name="Danchin E.G."/>
            <person name="Diener A."/>
            <person name="Gale L.R."/>
            <person name="Gardiner D.M."/>
            <person name="Goff S."/>
            <person name="Hammond-Kosack K.E."/>
            <person name="Hilburn K."/>
            <person name="Hua-Van A."/>
            <person name="Jonkers W."/>
            <person name="Kazan K."/>
            <person name="Kodira C.D."/>
            <person name="Koehrsen M."/>
            <person name="Kumar L."/>
            <person name="Lee Y.H."/>
            <person name="Li L."/>
            <person name="Manners J.M."/>
            <person name="Miranda-Saavedra D."/>
            <person name="Mukherjee M."/>
            <person name="Park G."/>
            <person name="Park J."/>
            <person name="Park S.Y."/>
            <person name="Proctor R.H."/>
            <person name="Regev A."/>
            <person name="Ruiz-Roldan M.C."/>
            <person name="Sain D."/>
            <person name="Sakthikumar S."/>
            <person name="Sykes S."/>
            <person name="Schwartz D.C."/>
            <person name="Turgeon B.G."/>
            <person name="Wapinski I."/>
            <person name="Yoder O."/>
            <person name="Young S."/>
            <person name="Zeng Q."/>
            <person name="Zhou S."/>
            <person name="Galagan J."/>
            <person name="Cuomo C.A."/>
            <person name="Kistler H.C."/>
            <person name="Rep M."/>
        </authorList>
    </citation>
    <scope>NUCLEOTIDE SEQUENCE [LARGE SCALE GENOMIC DNA]</scope>
    <source>
        <strain evidence="2">M3125 / FGSC 7600</strain>
    </source>
</reference>
<dbReference type="KEGG" id="fvr:FVEG_16827"/>
<dbReference type="Gene3D" id="1.25.40.20">
    <property type="entry name" value="Ankyrin repeat-containing domain"/>
    <property type="match status" value="1"/>
</dbReference>
<dbReference type="AlphaFoldDB" id="W7MJT1"/>
<accession>W7MJT1</accession>
<evidence type="ECO:0000313" key="2">
    <source>
        <dbReference type="Proteomes" id="UP000009096"/>
    </source>
</evidence>
<gene>
    <name evidence="1" type="ORF">FVEG_16827</name>
</gene>
<dbReference type="EMBL" id="CM000588">
    <property type="protein sequence ID" value="EWG51638.1"/>
    <property type="molecule type" value="Genomic_DNA"/>
</dbReference>
<dbReference type="InterPro" id="IPR002110">
    <property type="entry name" value="Ankyrin_rpt"/>
</dbReference>
<name>W7MJT1_GIBM7</name>
<dbReference type="EMBL" id="DS022256">
    <property type="protein sequence ID" value="EWG51638.1"/>
    <property type="molecule type" value="Genomic_DNA"/>
</dbReference>
<dbReference type="Proteomes" id="UP000009096">
    <property type="component" value="Chromosome 11"/>
</dbReference>
<dbReference type="SUPFAM" id="SSF48403">
    <property type="entry name" value="Ankyrin repeat"/>
    <property type="match status" value="1"/>
</dbReference>
<dbReference type="Pfam" id="PF00023">
    <property type="entry name" value="Ank"/>
    <property type="match status" value="1"/>
</dbReference>
<protein>
    <submittedName>
        <fullName evidence="1">Uncharacterized protein</fullName>
    </submittedName>
</protein>
<evidence type="ECO:0000313" key="1">
    <source>
        <dbReference type="EMBL" id="EWG51638.1"/>
    </source>
</evidence>
<sequence length="161" mass="18282">MPANVVSYVFRSFADPKISITNGPRVKMPIFLRIAHIIRIFDSDTAREAISSLLASCDVPTGRDYQVTYLEYPDTRREELLENFPDIAENLGLNPLHIAAHKNDEENVYRLLERYPSYLNELNYCEQSPVHIAMRNKNLPILSAVIMAAHANIVEPADKSP</sequence>
<dbReference type="InterPro" id="IPR036770">
    <property type="entry name" value="Ankyrin_rpt-contain_sf"/>
</dbReference>
<organism evidence="1 2">
    <name type="scientific">Gibberella moniliformis (strain M3125 / FGSC 7600)</name>
    <name type="common">Maize ear and stalk rot fungus</name>
    <name type="synonym">Fusarium verticillioides</name>
    <dbReference type="NCBI Taxonomy" id="334819"/>
    <lineage>
        <taxon>Eukaryota</taxon>
        <taxon>Fungi</taxon>
        <taxon>Dikarya</taxon>
        <taxon>Ascomycota</taxon>
        <taxon>Pezizomycotina</taxon>
        <taxon>Sordariomycetes</taxon>
        <taxon>Hypocreomycetidae</taxon>
        <taxon>Hypocreales</taxon>
        <taxon>Nectriaceae</taxon>
        <taxon>Fusarium</taxon>
        <taxon>Fusarium fujikuroi species complex</taxon>
    </lineage>
</organism>
<dbReference type="GeneID" id="30073703"/>